<keyword evidence="3" id="KW-1185">Reference proteome</keyword>
<evidence type="ECO:0008006" key="4">
    <source>
        <dbReference type="Google" id="ProtNLM"/>
    </source>
</evidence>
<evidence type="ECO:0000256" key="1">
    <source>
        <dbReference type="SAM" id="SignalP"/>
    </source>
</evidence>
<dbReference type="OrthoDB" id="8421697at2"/>
<feature type="signal peptide" evidence="1">
    <location>
        <begin position="1"/>
        <end position="28"/>
    </location>
</feature>
<evidence type="ECO:0000313" key="2">
    <source>
        <dbReference type="EMBL" id="SHF30460.1"/>
    </source>
</evidence>
<gene>
    <name evidence="2" type="ORF">SAMN02745157_2155</name>
</gene>
<sequence>MSKRVPAALIAVAIVGAGFLSAAAPAFALSSDAQTIVDRLKATIPDMKPVCSDRGKLTAAVTSATIALATAKKINGDHAVARKAGQEAGYYLYFHCPPA</sequence>
<dbReference type="Proteomes" id="UP000184485">
    <property type="component" value="Unassembled WGS sequence"/>
</dbReference>
<accession>A0A1M5AJG5</accession>
<dbReference type="EMBL" id="FQUP01000001">
    <property type="protein sequence ID" value="SHF30460.1"/>
    <property type="molecule type" value="Genomic_DNA"/>
</dbReference>
<protein>
    <recommendedName>
        <fullName evidence="4">UrcA family protein</fullName>
    </recommendedName>
</protein>
<dbReference type="STRING" id="1122133.SAMN02745157_2155"/>
<proteinExistence type="predicted"/>
<dbReference type="RefSeq" id="WP_139251393.1">
    <property type="nucleotide sequence ID" value="NZ_FQUP01000001.1"/>
</dbReference>
<feature type="chain" id="PRO_5012070121" description="UrcA family protein" evidence="1">
    <location>
        <begin position="29"/>
        <end position="99"/>
    </location>
</feature>
<dbReference type="AlphaFoldDB" id="A0A1M5AJG5"/>
<name>A0A1M5AJG5_9HYPH</name>
<reference evidence="2 3" key="1">
    <citation type="submission" date="2016-11" db="EMBL/GenBank/DDBJ databases">
        <authorList>
            <person name="Jaros S."/>
            <person name="Januszkiewicz K."/>
            <person name="Wedrychowicz H."/>
        </authorList>
    </citation>
    <scope>NUCLEOTIDE SEQUENCE [LARGE SCALE GENOMIC DNA]</scope>
    <source>
        <strain evidence="2 3">DSM 19436</strain>
    </source>
</reference>
<keyword evidence="1" id="KW-0732">Signal</keyword>
<evidence type="ECO:0000313" key="3">
    <source>
        <dbReference type="Proteomes" id="UP000184485"/>
    </source>
</evidence>
<organism evidence="2 3">
    <name type="scientific">Kaistia soli DSM 19436</name>
    <dbReference type="NCBI Taxonomy" id="1122133"/>
    <lineage>
        <taxon>Bacteria</taxon>
        <taxon>Pseudomonadati</taxon>
        <taxon>Pseudomonadota</taxon>
        <taxon>Alphaproteobacteria</taxon>
        <taxon>Hyphomicrobiales</taxon>
        <taxon>Kaistiaceae</taxon>
        <taxon>Kaistia</taxon>
    </lineage>
</organism>